<evidence type="ECO:0000313" key="1">
    <source>
        <dbReference type="EMBL" id="KIK06287.1"/>
    </source>
</evidence>
<proteinExistence type="predicted"/>
<dbReference type="OrthoDB" id="3109431at2759"/>
<dbReference type="HOGENOM" id="CLU_2542899_0_0_1"/>
<organism evidence="1 2">
    <name type="scientific">Laccaria amethystina LaAM-08-1</name>
    <dbReference type="NCBI Taxonomy" id="1095629"/>
    <lineage>
        <taxon>Eukaryota</taxon>
        <taxon>Fungi</taxon>
        <taxon>Dikarya</taxon>
        <taxon>Basidiomycota</taxon>
        <taxon>Agaricomycotina</taxon>
        <taxon>Agaricomycetes</taxon>
        <taxon>Agaricomycetidae</taxon>
        <taxon>Agaricales</taxon>
        <taxon>Agaricineae</taxon>
        <taxon>Hydnangiaceae</taxon>
        <taxon>Laccaria</taxon>
    </lineage>
</organism>
<keyword evidence="2" id="KW-1185">Reference proteome</keyword>
<accession>A0A0C9Y7T5</accession>
<dbReference type="Proteomes" id="UP000054477">
    <property type="component" value="Unassembled WGS sequence"/>
</dbReference>
<gene>
    <name evidence="1" type="ORF">K443DRAFT_89816</name>
</gene>
<reference evidence="2" key="2">
    <citation type="submission" date="2015-01" db="EMBL/GenBank/DDBJ databases">
        <title>Evolutionary Origins and Diversification of the Mycorrhizal Mutualists.</title>
        <authorList>
            <consortium name="DOE Joint Genome Institute"/>
            <consortium name="Mycorrhizal Genomics Consortium"/>
            <person name="Kohler A."/>
            <person name="Kuo A."/>
            <person name="Nagy L.G."/>
            <person name="Floudas D."/>
            <person name="Copeland A."/>
            <person name="Barry K.W."/>
            <person name="Cichocki N."/>
            <person name="Veneault-Fourrey C."/>
            <person name="LaButti K."/>
            <person name="Lindquist E.A."/>
            <person name="Lipzen A."/>
            <person name="Lundell T."/>
            <person name="Morin E."/>
            <person name="Murat C."/>
            <person name="Riley R."/>
            <person name="Ohm R."/>
            <person name="Sun H."/>
            <person name="Tunlid A."/>
            <person name="Henrissat B."/>
            <person name="Grigoriev I.V."/>
            <person name="Hibbett D.S."/>
            <person name="Martin F."/>
        </authorList>
    </citation>
    <scope>NUCLEOTIDE SEQUENCE [LARGE SCALE GENOMIC DNA]</scope>
    <source>
        <strain evidence="2">LaAM-08-1</strain>
    </source>
</reference>
<name>A0A0C9Y7T5_9AGAR</name>
<protein>
    <submittedName>
        <fullName evidence="1">Uncharacterized protein</fullName>
    </submittedName>
</protein>
<sequence>MGVLTHSEANPNVRVHECLSEFLNRRLAPYSPRSRRLCSRSSRVCAIVKELQFDTGIELGLEGGEKSDVVSQCLDQSFSSSFALQIHPSSKRYQRG</sequence>
<dbReference type="EMBL" id="KN838554">
    <property type="protein sequence ID" value="KIK06287.1"/>
    <property type="molecule type" value="Genomic_DNA"/>
</dbReference>
<dbReference type="AlphaFoldDB" id="A0A0C9Y7T5"/>
<evidence type="ECO:0000313" key="2">
    <source>
        <dbReference type="Proteomes" id="UP000054477"/>
    </source>
</evidence>
<reference evidence="1 2" key="1">
    <citation type="submission" date="2014-04" db="EMBL/GenBank/DDBJ databases">
        <authorList>
            <consortium name="DOE Joint Genome Institute"/>
            <person name="Kuo A."/>
            <person name="Kohler A."/>
            <person name="Nagy L.G."/>
            <person name="Floudas D."/>
            <person name="Copeland A."/>
            <person name="Barry K.W."/>
            <person name="Cichocki N."/>
            <person name="Veneault-Fourrey C."/>
            <person name="LaButti K."/>
            <person name="Lindquist E.A."/>
            <person name="Lipzen A."/>
            <person name="Lundell T."/>
            <person name="Morin E."/>
            <person name="Murat C."/>
            <person name="Sun H."/>
            <person name="Tunlid A."/>
            <person name="Henrissat B."/>
            <person name="Grigoriev I.V."/>
            <person name="Hibbett D.S."/>
            <person name="Martin F."/>
            <person name="Nordberg H.P."/>
            <person name="Cantor M.N."/>
            <person name="Hua S.X."/>
        </authorList>
    </citation>
    <scope>NUCLEOTIDE SEQUENCE [LARGE SCALE GENOMIC DNA]</scope>
    <source>
        <strain evidence="1 2">LaAM-08-1</strain>
    </source>
</reference>